<sequence length="496" mass="57858">MVGTFPQFFVFTGSFFNKMSFTKNEACLSRKQLNFKITEHKLDSSLIGSKWEKRFLNRSRYRRQGKINEDTDNEIWKMWKGLREKRMKQKNKYRDCKERLTTRLIFESPPAHHNIKKQEDMCKKMLRKILNVDVTNKQLDNMKTDYYNNIRKSREGVFTLRKKKRKNAPKDTNKITEKSKFEEKKKNGKSKSRKKNKNKKLDKAEKRVMNGKKTWIKEEDEKNLGRNCKQEKIKGIERSEEHTESNRRQAMTCDSIPTPALQKNSMIIVYKLDLNKINADKLFNILCLYGNVLQIKFLRDGGGCAVIEMGDDLAAEQCVLNLNNVCLMGTLLQFKLLEKGFCRKEKPHSLPDRTASLKSFVESKKNRFLTPMMAVRNRVQPPSNKLFFHGAPPHMTNQMFYKLFQEKQAPAPQSIRIFPKKITDRSSCGCMGFKDLNDALITLMLCNHATIENPNGRFPYILRLNFFGSLQTQTSPHGNSNTNNNESNQSLGHMYS</sequence>
<reference evidence="5" key="1">
    <citation type="journal article" date="2023" name="IScience">
        <title>Live-bearing cockroach genome reveals convergent evolutionary mechanisms linked to viviparity in insects and beyond.</title>
        <authorList>
            <person name="Fouks B."/>
            <person name="Harrison M.C."/>
            <person name="Mikhailova A.A."/>
            <person name="Marchal E."/>
            <person name="English S."/>
            <person name="Carruthers M."/>
            <person name="Jennings E.C."/>
            <person name="Chiamaka E.L."/>
            <person name="Frigard R.A."/>
            <person name="Pippel M."/>
            <person name="Attardo G.M."/>
            <person name="Benoit J.B."/>
            <person name="Bornberg-Bauer E."/>
            <person name="Tobe S.S."/>
        </authorList>
    </citation>
    <scope>NUCLEOTIDE SEQUENCE</scope>
    <source>
        <strain evidence="5">Stay&amp;Tobe</strain>
    </source>
</reference>
<dbReference type="InterPro" id="IPR055204">
    <property type="entry name" value="HNRNPL_RRM"/>
</dbReference>
<protein>
    <recommendedName>
        <fullName evidence="4">RRM domain-containing protein</fullName>
    </recommendedName>
</protein>
<comment type="caution">
    <text evidence="5">The sequence shown here is derived from an EMBL/GenBank/DDBJ whole genome shotgun (WGS) entry which is preliminary data.</text>
</comment>
<feature type="region of interest" description="Disordered" evidence="3">
    <location>
        <begin position="157"/>
        <end position="207"/>
    </location>
</feature>
<gene>
    <name evidence="5" type="ORF">L9F63_004838</name>
</gene>
<dbReference type="GO" id="GO:0003723">
    <property type="term" value="F:RNA binding"/>
    <property type="evidence" value="ECO:0007669"/>
    <property type="project" value="UniProtKB-UniRule"/>
</dbReference>
<evidence type="ECO:0000256" key="1">
    <source>
        <dbReference type="ARBA" id="ARBA00022884"/>
    </source>
</evidence>
<feature type="compositionally biased region" description="Basic residues" evidence="3">
    <location>
        <begin position="186"/>
        <end position="198"/>
    </location>
</feature>
<dbReference type="Pfam" id="PF13893">
    <property type="entry name" value="RRM_5"/>
    <property type="match status" value="1"/>
</dbReference>
<evidence type="ECO:0000256" key="2">
    <source>
        <dbReference type="PROSITE-ProRule" id="PRU00176"/>
    </source>
</evidence>
<dbReference type="CDD" id="cd12424">
    <property type="entry name" value="RRM3_hnRNPL_like"/>
    <property type="match status" value="1"/>
</dbReference>
<feature type="domain" description="RRM" evidence="4">
    <location>
        <begin position="265"/>
        <end position="339"/>
    </location>
</feature>
<dbReference type="AlphaFoldDB" id="A0AAD8E6U8"/>
<dbReference type="Proteomes" id="UP001233999">
    <property type="component" value="Unassembled WGS sequence"/>
</dbReference>
<dbReference type="Pfam" id="PF22976">
    <property type="entry name" value="RRM_10"/>
    <property type="match status" value="1"/>
</dbReference>
<feature type="compositionally biased region" description="Low complexity" evidence="3">
    <location>
        <begin position="479"/>
        <end position="490"/>
    </location>
</feature>
<name>A0AAD8E6U8_DIPPU</name>
<evidence type="ECO:0000259" key="4">
    <source>
        <dbReference type="PROSITE" id="PS50102"/>
    </source>
</evidence>
<dbReference type="InterPro" id="IPR000504">
    <property type="entry name" value="RRM_dom"/>
</dbReference>
<keyword evidence="1 2" id="KW-0694">RNA-binding</keyword>
<organism evidence="5 6">
    <name type="scientific">Diploptera punctata</name>
    <name type="common">Pacific beetle cockroach</name>
    <dbReference type="NCBI Taxonomy" id="6984"/>
    <lineage>
        <taxon>Eukaryota</taxon>
        <taxon>Metazoa</taxon>
        <taxon>Ecdysozoa</taxon>
        <taxon>Arthropoda</taxon>
        <taxon>Hexapoda</taxon>
        <taxon>Insecta</taxon>
        <taxon>Pterygota</taxon>
        <taxon>Neoptera</taxon>
        <taxon>Polyneoptera</taxon>
        <taxon>Dictyoptera</taxon>
        <taxon>Blattodea</taxon>
        <taxon>Blaberoidea</taxon>
        <taxon>Blaberidae</taxon>
        <taxon>Diplopterinae</taxon>
        <taxon>Diploptera</taxon>
    </lineage>
</organism>
<dbReference type="SUPFAM" id="SSF54928">
    <property type="entry name" value="RNA-binding domain, RBD"/>
    <property type="match status" value="2"/>
</dbReference>
<proteinExistence type="predicted"/>
<dbReference type="PANTHER" id="PTHR15592">
    <property type="entry name" value="MATRIN 3/NUCLEAR PROTEIN 220-RELATED"/>
    <property type="match status" value="1"/>
</dbReference>
<dbReference type="InterPro" id="IPR035979">
    <property type="entry name" value="RBD_domain_sf"/>
</dbReference>
<dbReference type="SMART" id="SM00360">
    <property type="entry name" value="RRM"/>
    <property type="match status" value="2"/>
</dbReference>
<dbReference type="EMBL" id="JASPKZ010008389">
    <property type="protein sequence ID" value="KAJ9579490.1"/>
    <property type="molecule type" value="Genomic_DNA"/>
</dbReference>
<accession>A0AAD8E6U8</accession>
<evidence type="ECO:0000256" key="3">
    <source>
        <dbReference type="SAM" id="MobiDB-lite"/>
    </source>
</evidence>
<evidence type="ECO:0000313" key="6">
    <source>
        <dbReference type="Proteomes" id="UP001233999"/>
    </source>
</evidence>
<feature type="region of interest" description="Disordered" evidence="3">
    <location>
        <begin position="473"/>
        <end position="496"/>
    </location>
</feature>
<reference evidence="5" key="2">
    <citation type="submission" date="2023-05" db="EMBL/GenBank/DDBJ databases">
        <authorList>
            <person name="Fouks B."/>
        </authorList>
    </citation>
    <scope>NUCLEOTIDE SEQUENCE</scope>
    <source>
        <strain evidence="5">Stay&amp;Tobe</strain>
        <tissue evidence="5">Testes</tissue>
    </source>
</reference>
<dbReference type="InterPro" id="IPR012677">
    <property type="entry name" value="Nucleotide-bd_a/b_plait_sf"/>
</dbReference>
<evidence type="ECO:0000313" key="5">
    <source>
        <dbReference type="EMBL" id="KAJ9579490.1"/>
    </source>
</evidence>
<dbReference type="Gene3D" id="3.30.70.330">
    <property type="match status" value="2"/>
</dbReference>
<keyword evidence="6" id="KW-1185">Reference proteome</keyword>
<feature type="compositionally biased region" description="Basic and acidic residues" evidence="3">
    <location>
        <begin position="168"/>
        <end position="185"/>
    </location>
</feature>
<dbReference type="PROSITE" id="PS50102">
    <property type="entry name" value="RRM"/>
    <property type="match status" value="1"/>
</dbReference>